<proteinExistence type="predicted"/>
<feature type="transmembrane region" description="Helical" evidence="1">
    <location>
        <begin position="73"/>
        <end position="96"/>
    </location>
</feature>
<accession>A0ABV0QJB7</accession>
<evidence type="ECO:0000313" key="2">
    <source>
        <dbReference type="EMBL" id="MEQ2195879.1"/>
    </source>
</evidence>
<organism evidence="2 3">
    <name type="scientific">Xenoophorus captivus</name>
    <dbReference type="NCBI Taxonomy" id="1517983"/>
    <lineage>
        <taxon>Eukaryota</taxon>
        <taxon>Metazoa</taxon>
        <taxon>Chordata</taxon>
        <taxon>Craniata</taxon>
        <taxon>Vertebrata</taxon>
        <taxon>Euteleostomi</taxon>
        <taxon>Actinopterygii</taxon>
        <taxon>Neopterygii</taxon>
        <taxon>Teleostei</taxon>
        <taxon>Neoteleostei</taxon>
        <taxon>Acanthomorphata</taxon>
        <taxon>Ovalentaria</taxon>
        <taxon>Atherinomorphae</taxon>
        <taxon>Cyprinodontiformes</taxon>
        <taxon>Goodeidae</taxon>
        <taxon>Xenoophorus</taxon>
    </lineage>
</organism>
<name>A0ABV0QJB7_9TELE</name>
<gene>
    <name evidence="2" type="ORF">XENOCAPTIV_019716</name>
</gene>
<feature type="transmembrane region" description="Helical" evidence="1">
    <location>
        <begin position="34"/>
        <end position="52"/>
    </location>
</feature>
<comment type="caution">
    <text evidence="2">The sequence shown here is derived from an EMBL/GenBank/DDBJ whole genome shotgun (WGS) entry which is preliminary data.</text>
</comment>
<keyword evidence="1" id="KW-1133">Transmembrane helix</keyword>
<protein>
    <submittedName>
        <fullName evidence="2">Uncharacterized protein</fullName>
    </submittedName>
</protein>
<dbReference type="Proteomes" id="UP001434883">
    <property type="component" value="Unassembled WGS sequence"/>
</dbReference>
<evidence type="ECO:0000256" key="1">
    <source>
        <dbReference type="SAM" id="Phobius"/>
    </source>
</evidence>
<evidence type="ECO:0000313" key="3">
    <source>
        <dbReference type="Proteomes" id="UP001434883"/>
    </source>
</evidence>
<dbReference type="EMBL" id="JAHRIN010012599">
    <property type="protein sequence ID" value="MEQ2195879.1"/>
    <property type="molecule type" value="Genomic_DNA"/>
</dbReference>
<sequence>MCPSYLGPFRFQLLHRAGGCLTCWGLLGGLPLCWGVSVGPGLAGELAVGLGLQGRGWRRGWAEGARCPMSISVLLWSWYCNPLCIGGDLLLFWVYGCPGMMLYLWLPGTAMAFLSQVYLPLLLLGAEDCRRSITLATQLKLSGIKPTLSHTYLRQTYLFLHICSPTY</sequence>
<feature type="transmembrane region" description="Helical" evidence="1">
    <location>
        <begin position="102"/>
        <end position="124"/>
    </location>
</feature>
<keyword evidence="1" id="KW-0812">Transmembrane</keyword>
<keyword evidence="3" id="KW-1185">Reference proteome</keyword>
<reference evidence="2 3" key="1">
    <citation type="submission" date="2021-06" db="EMBL/GenBank/DDBJ databases">
        <authorList>
            <person name="Palmer J.M."/>
        </authorList>
    </citation>
    <scope>NUCLEOTIDE SEQUENCE [LARGE SCALE GENOMIC DNA]</scope>
    <source>
        <strain evidence="2 3">XC_2019</strain>
        <tissue evidence="2">Muscle</tissue>
    </source>
</reference>
<keyword evidence="1" id="KW-0472">Membrane</keyword>